<proteinExistence type="predicted"/>
<protein>
    <submittedName>
        <fullName evidence="2">Uncharacterized protein</fullName>
    </submittedName>
</protein>
<evidence type="ECO:0000313" key="2">
    <source>
        <dbReference type="EMBL" id="TFV69531.1"/>
    </source>
</evidence>
<name>A0A4Y9NNY1_9BRAD</name>
<evidence type="ECO:0000256" key="1">
    <source>
        <dbReference type="SAM" id="SignalP"/>
    </source>
</evidence>
<accession>A0A4Y9NNY1</accession>
<comment type="caution">
    <text evidence="2">The sequence shown here is derived from an EMBL/GenBank/DDBJ whole genome shotgun (WGS) entry which is preliminary data.</text>
</comment>
<feature type="signal peptide" evidence="1">
    <location>
        <begin position="1"/>
        <end position="24"/>
    </location>
</feature>
<organism evidence="2 3">
    <name type="scientific">Bradyrhizobium frederickii</name>
    <dbReference type="NCBI Taxonomy" id="2560054"/>
    <lineage>
        <taxon>Bacteria</taxon>
        <taxon>Pseudomonadati</taxon>
        <taxon>Pseudomonadota</taxon>
        <taxon>Alphaproteobacteria</taxon>
        <taxon>Hyphomicrobiales</taxon>
        <taxon>Nitrobacteraceae</taxon>
        <taxon>Bradyrhizobium</taxon>
    </lineage>
</organism>
<keyword evidence="1" id="KW-0732">Signal</keyword>
<dbReference type="EMBL" id="SPQS01000026">
    <property type="protein sequence ID" value="TFV69531.1"/>
    <property type="molecule type" value="Genomic_DNA"/>
</dbReference>
<sequence>MRSLIFGVVLVALATIGSSSFISAALSATRDAKSATFSTRFAPATNVPACPLPPGPWTGSGVRS</sequence>
<feature type="chain" id="PRO_5021240063" evidence="1">
    <location>
        <begin position="25"/>
        <end position="64"/>
    </location>
</feature>
<reference evidence="2 3" key="1">
    <citation type="submission" date="2019-03" db="EMBL/GenBank/DDBJ databases">
        <title>Bradyrhizobium strains diversity.</title>
        <authorList>
            <person name="Urquiaga M.C.O."/>
            <person name="Hungria M."/>
            <person name="Delamuta J.R.M."/>
            <person name="Klepa M.S."/>
        </authorList>
    </citation>
    <scope>NUCLEOTIDE SEQUENCE [LARGE SCALE GENOMIC DNA]</scope>
    <source>
        <strain evidence="2 3">CNPSo 3426</strain>
    </source>
</reference>
<gene>
    <name evidence="2" type="ORF">E4K64_33025</name>
</gene>
<evidence type="ECO:0000313" key="3">
    <source>
        <dbReference type="Proteomes" id="UP000297700"/>
    </source>
</evidence>
<dbReference type="AlphaFoldDB" id="A0A4Y9NNY1"/>
<dbReference type="Proteomes" id="UP000297700">
    <property type="component" value="Unassembled WGS sequence"/>
</dbReference>